<evidence type="ECO:0000313" key="2">
    <source>
        <dbReference type="EMBL" id="MCO1653481.1"/>
    </source>
</evidence>
<reference evidence="2" key="1">
    <citation type="submission" date="2021-04" db="EMBL/GenBank/DDBJ databases">
        <title>Pseudonocardia sp. nov., isolated from sandy soil of mangrove forest.</title>
        <authorList>
            <person name="Zan Z."/>
            <person name="Huang R."/>
            <person name="Liu W."/>
        </authorList>
    </citation>
    <scope>NUCLEOTIDE SEQUENCE</scope>
    <source>
        <strain evidence="2">S2-4</strain>
    </source>
</reference>
<feature type="region of interest" description="Disordered" evidence="1">
    <location>
        <begin position="175"/>
        <end position="332"/>
    </location>
</feature>
<feature type="compositionally biased region" description="Pro residues" evidence="1">
    <location>
        <begin position="197"/>
        <end position="215"/>
    </location>
</feature>
<evidence type="ECO:0000256" key="1">
    <source>
        <dbReference type="SAM" id="MobiDB-lite"/>
    </source>
</evidence>
<evidence type="ECO:0000313" key="3">
    <source>
        <dbReference type="Proteomes" id="UP001165283"/>
    </source>
</evidence>
<proteinExistence type="predicted"/>
<feature type="compositionally biased region" description="Pro residues" evidence="1">
    <location>
        <begin position="316"/>
        <end position="326"/>
    </location>
</feature>
<name>A0ABT0ZRY7_9PSEU</name>
<sequence length="332" mass="33088">MRADGLAAVLGPLLNDPRVLGAVLVDVDSGMVLDACAARAGGEQPVGPAGAGIGGVDPEVVGAGHAELGRVAFGLPGRTGPEPSGDELVVSFGPTRHHLLRSVPDPHGDRLVLSVVVDGSRRFAERVRRKLRGVPTDALTAGPTVVRRPGTGGWAAPLLGGTPAAVRRSGAREPAVPPIAGVRPDRAAFRGPTPARSAPPPGGLFDPPPPGPVAPAGPGGRTPTPLPFAAPVVGPPAVPGRVPAHRGTRPFGAPDAVPTEHAPVPAGVATPAVPAAHSAPSLFTPGADLRTAAPERPRSGSTPGERRAPDDLLPGDPRPPAPPSALPPGRSG</sequence>
<feature type="compositionally biased region" description="Low complexity" evidence="1">
    <location>
        <begin position="262"/>
        <end position="276"/>
    </location>
</feature>
<dbReference type="RefSeq" id="WP_252435066.1">
    <property type="nucleotide sequence ID" value="NZ_JAGSOV010000001.1"/>
</dbReference>
<feature type="compositionally biased region" description="Basic and acidic residues" evidence="1">
    <location>
        <begin position="293"/>
        <end position="310"/>
    </location>
</feature>
<protein>
    <recommendedName>
        <fullName evidence="4">Roadblock/LAMTOR2 domain-containing protein</fullName>
    </recommendedName>
</protein>
<feature type="compositionally biased region" description="Pro residues" evidence="1">
    <location>
        <begin position="224"/>
        <end position="238"/>
    </location>
</feature>
<dbReference type="Proteomes" id="UP001165283">
    <property type="component" value="Unassembled WGS sequence"/>
</dbReference>
<keyword evidence="3" id="KW-1185">Reference proteome</keyword>
<accession>A0ABT0ZRY7</accession>
<dbReference type="EMBL" id="JAGSOV010000001">
    <property type="protein sequence ID" value="MCO1653481.1"/>
    <property type="molecule type" value="Genomic_DNA"/>
</dbReference>
<gene>
    <name evidence="2" type="ORF">KDL28_00270</name>
</gene>
<organism evidence="2 3">
    <name type="scientific">Pseudonocardia humida</name>
    <dbReference type="NCBI Taxonomy" id="2800819"/>
    <lineage>
        <taxon>Bacteria</taxon>
        <taxon>Bacillati</taxon>
        <taxon>Actinomycetota</taxon>
        <taxon>Actinomycetes</taxon>
        <taxon>Pseudonocardiales</taxon>
        <taxon>Pseudonocardiaceae</taxon>
        <taxon>Pseudonocardia</taxon>
    </lineage>
</organism>
<evidence type="ECO:0008006" key="4">
    <source>
        <dbReference type="Google" id="ProtNLM"/>
    </source>
</evidence>
<comment type="caution">
    <text evidence="2">The sequence shown here is derived from an EMBL/GenBank/DDBJ whole genome shotgun (WGS) entry which is preliminary data.</text>
</comment>